<dbReference type="PANTHER" id="PTHR33048">
    <property type="entry name" value="PTH11-LIKE INTEGRAL MEMBRANE PROTEIN (AFU_ORTHOLOGUE AFUA_5G11245)"/>
    <property type="match status" value="1"/>
</dbReference>
<protein>
    <recommendedName>
        <fullName evidence="7">Rhodopsin domain-containing protein</fullName>
    </recommendedName>
</protein>
<comment type="similarity">
    <text evidence="5">Belongs to the SAT4 family.</text>
</comment>
<proteinExistence type="inferred from homology"/>
<dbReference type="PANTHER" id="PTHR33048:SF160">
    <property type="entry name" value="SAT4 FAMILY MEMBRANE PROTEIN"/>
    <property type="match status" value="1"/>
</dbReference>
<dbReference type="AlphaFoldDB" id="A0A2T2N3N9"/>
<feature type="non-terminal residue" evidence="8">
    <location>
        <position position="297"/>
    </location>
</feature>
<feature type="transmembrane region" description="Helical" evidence="6">
    <location>
        <begin position="68"/>
        <end position="89"/>
    </location>
</feature>
<evidence type="ECO:0000256" key="5">
    <source>
        <dbReference type="ARBA" id="ARBA00038359"/>
    </source>
</evidence>
<keyword evidence="4 6" id="KW-0472">Membrane</keyword>
<comment type="subcellular location">
    <subcellularLocation>
        <location evidence="1">Membrane</location>
        <topology evidence="1">Multi-pass membrane protein</topology>
    </subcellularLocation>
</comment>
<evidence type="ECO:0000256" key="3">
    <source>
        <dbReference type="ARBA" id="ARBA00022989"/>
    </source>
</evidence>
<dbReference type="Pfam" id="PF20684">
    <property type="entry name" value="Fung_rhodopsin"/>
    <property type="match status" value="1"/>
</dbReference>
<evidence type="ECO:0000313" key="9">
    <source>
        <dbReference type="Proteomes" id="UP000240883"/>
    </source>
</evidence>
<organism evidence="8 9">
    <name type="scientific">Corynespora cassiicola Philippines</name>
    <dbReference type="NCBI Taxonomy" id="1448308"/>
    <lineage>
        <taxon>Eukaryota</taxon>
        <taxon>Fungi</taxon>
        <taxon>Dikarya</taxon>
        <taxon>Ascomycota</taxon>
        <taxon>Pezizomycotina</taxon>
        <taxon>Dothideomycetes</taxon>
        <taxon>Pleosporomycetidae</taxon>
        <taxon>Pleosporales</taxon>
        <taxon>Corynesporascaceae</taxon>
        <taxon>Corynespora</taxon>
    </lineage>
</organism>
<gene>
    <name evidence="8" type="ORF">BS50DRAFT_446985</name>
</gene>
<dbReference type="GO" id="GO:0016020">
    <property type="term" value="C:membrane"/>
    <property type="evidence" value="ECO:0007669"/>
    <property type="project" value="UniProtKB-SubCell"/>
</dbReference>
<evidence type="ECO:0000313" key="8">
    <source>
        <dbReference type="EMBL" id="PSN60020.1"/>
    </source>
</evidence>
<name>A0A2T2N3N9_CORCC</name>
<dbReference type="Proteomes" id="UP000240883">
    <property type="component" value="Unassembled WGS sequence"/>
</dbReference>
<reference evidence="8 9" key="1">
    <citation type="journal article" date="2018" name="Front. Microbiol.">
        <title>Genome-Wide Analysis of Corynespora cassiicola Leaf Fall Disease Putative Effectors.</title>
        <authorList>
            <person name="Lopez D."/>
            <person name="Ribeiro S."/>
            <person name="Label P."/>
            <person name="Fumanal B."/>
            <person name="Venisse J.S."/>
            <person name="Kohler A."/>
            <person name="de Oliveira R.R."/>
            <person name="Labutti K."/>
            <person name="Lipzen A."/>
            <person name="Lail K."/>
            <person name="Bauer D."/>
            <person name="Ohm R.A."/>
            <person name="Barry K.W."/>
            <person name="Spatafora J."/>
            <person name="Grigoriev I.V."/>
            <person name="Martin F.M."/>
            <person name="Pujade-Renaud V."/>
        </authorList>
    </citation>
    <scope>NUCLEOTIDE SEQUENCE [LARGE SCALE GENOMIC DNA]</scope>
    <source>
        <strain evidence="8 9">Philippines</strain>
    </source>
</reference>
<feature type="transmembrane region" description="Helical" evidence="6">
    <location>
        <begin position="233"/>
        <end position="251"/>
    </location>
</feature>
<evidence type="ECO:0000256" key="4">
    <source>
        <dbReference type="ARBA" id="ARBA00023136"/>
    </source>
</evidence>
<dbReference type="EMBL" id="KZ678151">
    <property type="protein sequence ID" value="PSN60020.1"/>
    <property type="molecule type" value="Genomic_DNA"/>
</dbReference>
<keyword evidence="9" id="KW-1185">Reference proteome</keyword>
<evidence type="ECO:0000256" key="1">
    <source>
        <dbReference type="ARBA" id="ARBA00004141"/>
    </source>
</evidence>
<feature type="transmembrane region" description="Helical" evidence="6">
    <location>
        <begin position="193"/>
        <end position="213"/>
    </location>
</feature>
<feature type="transmembrane region" description="Helical" evidence="6">
    <location>
        <begin position="147"/>
        <end position="173"/>
    </location>
</feature>
<feature type="transmembrane region" description="Helical" evidence="6">
    <location>
        <begin position="34"/>
        <end position="56"/>
    </location>
</feature>
<dbReference type="STRING" id="1448308.A0A2T2N3N9"/>
<feature type="transmembrane region" description="Helical" evidence="6">
    <location>
        <begin position="263"/>
        <end position="285"/>
    </location>
</feature>
<keyword evidence="2 6" id="KW-0812">Transmembrane</keyword>
<feature type="domain" description="Rhodopsin" evidence="7">
    <location>
        <begin position="52"/>
        <end position="292"/>
    </location>
</feature>
<keyword evidence="3 6" id="KW-1133">Transmembrane helix</keyword>
<dbReference type="InterPro" id="IPR049326">
    <property type="entry name" value="Rhodopsin_dom_fungi"/>
</dbReference>
<sequence length="297" mass="32223">LSPEQQGALLAGPALRPPGDVQPDFDNAANGDGLGYGVLTTCASLCALVVGMRVYVKVCCSRKAEVEDGLAVAALGVFAGYVYFLYHILHFPGLYVHQWNVRLGDLAGVLYDIHTGTTLYGVVVVVLKAGILLEWVRIFVPLGSRNAFFWTCHVVMWLNILFYAACTLVEMFLCSPRERAWNRLVPGKCVNNAAVIVVSSAMNLISDVVILVLPQRIIWALKLSTHKRVGLSLVFAVGVFGCVSGALRMVYSVRFLHTDDVTYAISPLGLWCVGEITSGFFILCAPSIPKALKDSAV</sequence>
<feature type="non-terminal residue" evidence="8">
    <location>
        <position position="1"/>
    </location>
</feature>
<dbReference type="OrthoDB" id="4682787at2759"/>
<evidence type="ECO:0000256" key="6">
    <source>
        <dbReference type="SAM" id="Phobius"/>
    </source>
</evidence>
<evidence type="ECO:0000256" key="2">
    <source>
        <dbReference type="ARBA" id="ARBA00022692"/>
    </source>
</evidence>
<evidence type="ECO:0000259" key="7">
    <source>
        <dbReference type="Pfam" id="PF20684"/>
    </source>
</evidence>
<feature type="transmembrane region" description="Helical" evidence="6">
    <location>
        <begin position="119"/>
        <end position="140"/>
    </location>
</feature>
<dbReference type="InterPro" id="IPR052337">
    <property type="entry name" value="SAT4-like"/>
</dbReference>
<accession>A0A2T2N3N9</accession>